<dbReference type="PANTHER" id="PTHR43425">
    <property type="entry name" value="OXYGEN-INSENSITIVE NADPH NITROREDUCTASE"/>
    <property type="match status" value="1"/>
</dbReference>
<dbReference type="RefSeq" id="WP_013703415.1">
    <property type="nucleotide sequence ID" value="NC_015387.1"/>
</dbReference>
<organism evidence="6 7">
    <name type="scientific">Marinithermus hydrothermalis (strain DSM 14884 / JCM 11576 / T1)</name>
    <dbReference type="NCBI Taxonomy" id="869210"/>
    <lineage>
        <taxon>Bacteria</taxon>
        <taxon>Thermotogati</taxon>
        <taxon>Deinococcota</taxon>
        <taxon>Deinococci</taxon>
        <taxon>Thermales</taxon>
        <taxon>Thermaceae</taxon>
        <taxon>Marinithermus</taxon>
    </lineage>
</organism>
<name>F2NQ52_MARHT</name>
<dbReference type="SUPFAM" id="SSF55469">
    <property type="entry name" value="FMN-dependent nitroreductase-like"/>
    <property type="match status" value="1"/>
</dbReference>
<dbReference type="KEGG" id="mhd:Marky_0613"/>
<dbReference type="InterPro" id="IPR029479">
    <property type="entry name" value="Nitroreductase"/>
</dbReference>
<dbReference type="InterPro" id="IPR000415">
    <property type="entry name" value="Nitroreductase-like"/>
</dbReference>
<evidence type="ECO:0000256" key="3">
    <source>
        <dbReference type="ARBA" id="ARBA00022643"/>
    </source>
</evidence>
<reference evidence="6 7" key="1">
    <citation type="journal article" date="2012" name="Stand. Genomic Sci.">
        <title>Complete genome sequence of the aerobic, heterotroph Marinithermus hydrothermalis type strain (T1(T)) from a deep-sea hydrothermal vent chimney.</title>
        <authorList>
            <person name="Copeland A."/>
            <person name="Gu W."/>
            <person name="Yasawong M."/>
            <person name="Lapidus A."/>
            <person name="Lucas S."/>
            <person name="Deshpande S."/>
            <person name="Pagani I."/>
            <person name="Tapia R."/>
            <person name="Cheng J.F."/>
            <person name="Goodwin L.A."/>
            <person name="Pitluck S."/>
            <person name="Liolios K."/>
            <person name="Ivanova N."/>
            <person name="Mavromatis K."/>
            <person name="Mikhailova N."/>
            <person name="Pati A."/>
            <person name="Chen A."/>
            <person name="Palaniappan K."/>
            <person name="Land M."/>
            <person name="Pan C."/>
            <person name="Brambilla E.M."/>
            <person name="Rohde M."/>
            <person name="Tindall B.J."/>
            <person name="Sikorski J."/>
            <person name="Goker M."/>
            <person name="Detter J.C."/>
            <person name="Bristow J."/>
            <person name="Eisen J.A."/>
            <person name="Markowitz V."/>
            <person name="Hugenholtz P."/>
            <person name="Kyrpides N.C."/>
            <person name="Klenk H.P."/>
            <person name="Woyke T."/>
        </authorList>
    </citation>
    <scope>NUCLEOTIDE SEQUENCE [LARGE SCALE GENOMIC DNA]</scope>
    <source>
        <strain evidence="7">DSM 14884 / JCM 11576 / T1</strain>
    </source>
</reference>
<dbReference type="Gene3D" id="3.40.109.10">
    <property type="entry name" value="NADH Oxidase"/>
    <property type="match status" value="1"/>
</dbReference>
<evidence type="ECO:0000256" key="2">
    <source>
        <dbReference type="ARBA" id="ARBA00022630"/>
    </source>
</evidence>
<proteinExistence type="inferred from homology"/>
<dbReference type="STRING" id="869210.Marky_0613"/>
<dbReference type="OrthoDB" id="9775805at2"/>
<dbReference type="Pfam" id="PF00881">
    <property type="entry name" value="Nitroreductase"/>
    <property type="match status" value="1"/>
</dbReference>
<keyword evidence="4" id="KW-0560">Oxidoreductase</keyword>
<dbReference type="GO" id="GO:0016491">
    <property type="term" value="F:oxidoreductase activity"/>
    <property type="evidence" value="ECO:0007669"/>
    <property type="project" value="UniProtKB-KW"/>
</dbReference>
<dbReference type="PANTHER" id="PTHR43425:SF2">
    <property type="entry name" value="OXYGEN-INSENSITIVE NADPH NITROREDUCTASE"/>
    <property type="match status" value="1"/>
</dbReference>
<dbReference type="InterPro" id="IPR016446">
    <property type="entry name" value="Flavin_OxRdtase_Frp"/>
</dbReference>
<feature type="domain" description="Nitroreductase" evidence="5">
    <location>
        <begin position="9"/>
        <end position="161"/>
    </location>
</feature>
<dbReference type="eggNOG" id="COG0778">
    <property type="taxonomic scope" value="Bacteria"/>
</dbReference>
<dbReference type="AlphaFoldDB" id="F2NQ52"/>
<dbReference type="Proteomes" id="UP000007030">
    <property type="component" value="Chromosome"/>
</dbReference>
<comment type="similarity">
    <text evidence="1">Belongs to the flavin oxidoreductase frp family.</text>
</comment>
<accession>F2NQ52</accession>
<gene>
    <name evidence="6" type="ordered locus">Marky_0613</name>
</gene>
<evidence type="ECO:0000313" key="7">
    <source>
        <dbReference type="Proteomes" id="UP000007030"/>
    </source>
</evidence>
<keyword evidence="2" id="KW-0285">Flavoprotein</keyword>
<evidence type="ECO:0000259" key="5">
    <source>
        <dbReference type="Pfam" id="PF00881"/>
    </source>
</evidence>
<dbReference type="EMBL" id="CP002630">
    <property type="protein sequence ID" value="AEB11363.1"/>
    <property type="molecule type" value="Genomic_DNA"/>
</dbReference>
<keyword evidence="3" id="KW-0288">FMN</keyword>
<evidence type="ECO:0000256" key="1">
    <source>
        <dbReference type="ARBA" id="ARBA00008366"/>
    </source>
</evidence>
<keyword evidence="7" id="KW-1185">Reference proteome</keyword>
<protein>
    <submittedName>
        <fullName evidence="6">Nitroreductase</fullName>
    </submittedName>
</protein>
<evidence type="ECO:0000256" key="4">
    <source>
        <dbReference type="ARBA" id="ARBA00023002"/>
    </source>
</evidence>
<sequence>MDLYRLYQTRRSIRKFKREPIPEDDLEKILYAAQRAPTDATAQMYSILRVTDPELRKRIAHLSGDQEHIESAAEFFLLLADVWRLRRLVEHRGGRFGRWPRTAAHFAIVDAVLAGSALATMAEALGYGICWIGGVLNGIREISALVDLPEGVIPVAGLCVGVPDEDPAPRPRLPRALVVHENRYRAYTPEELDEAYAAMRPITRKGDWYRVLDRYFAEGGTMELREGPYQALAARKGFDPDLPAPLAEALTARGLEARSLGQLIEEAFRRGYRGVLFNQGAVWLEKETEAHRGEGATPGEALAKALLEAFPEEA</sequence>
<dbReference type="HOGENOM" id="CLU_070764_0_1_0"/>
<evidence type="ECO:0000313" key="6">
    <source>
        <dbReference type="EMBL" id="AEB11363.1"/>
    </source>
</evidence>